<dbReference type="Proteomes" id="UP001367676">
    <property type="component" value="Unassembled WGS sequence"/>
</dbReference>
<dbReference type="GO" id="GO:0008484">
    <property type="term" value="F:sulfuric ester hydrolase activity"/>
    <property type="evidence" value="ECO:0007669"/>
    <property type="project" value="InterPro"/>
</dbReference>
<evidence type="ECO:0000313" key="10">
    <source>
        <dbReference type="Proteomes" id="UP001367676"/>
    </source>
</evidence>
<keyword evidence="10" id="KW-1185">Reference proteome</keyword>
<dbReference type="Gene3D" id="3.30.1120.10">
    <property type="match status" value="1"/>
</dbReference>
<dbReference type="PANTHER" id="PTHR10342:SF264">
    <property type="entry name" value="MIP05773P-RELATED"/>
    <property type="match status" value="1"/>
</dbReference>
<evidence type="ECO:0000313" key="9">
    <source>
        <dbReference type="EMBL" id="KAK7597995.1"/>
    </source>
</evidence>
<protein>
    <recommendedName>
        <fullName evidence="8">Sulfatase N-terminal domain-containing protein</fullName>
    </recommendedName>
</protein>
<evidence type="ECO:0000256" key="2">
    <source>
        <dbReference type="ARBA" id="ARBA00008779"/>
    </source>
</evidence>
<dbReference type="PROSITE" id="PS00149">
    <property type="entry name" value="SULFATASE_2"/>
    <property type="match status" value="1"/>
</dbReference>
<keyword evidence="4" id="KW-0378">Hydrolase</keyword>
<evidence type="ECO:0000256" key="1">
    <source>
        <dbReference type="ARBA" id="ARBA00001913"/>
    </source>
</evidence>
<reference evidence="9 10" key="1">
    <citation type="submission" date="2024-03" db="EMBL/GenBank/DDBJ databases">
        <title>Adaptation during the transition from Ophiocordyceps entomopathogen to insect associate is accompanied by gene loss and intensified selection.</title>
        <authorList>
            <person name="Ward C.M."/>
            <person name="Onetto C.A."/>
            <person name="Borneman A.R."/>
        </authorList>
    </citation>
    <scope>NUCLEOTIDE SEQUENCE [LARGE SCALE GENOMIC DNA]</scope>
    <source>
        <strain evidence="9">AWRI1</strain>
        <tissue evidence="9">Single Adult Female</tissue>
    </source>
</reference>
<evidence type="ECO:0000256" key="6">
    <source>
        <dbReference type="ARBA" id="ARBA00023180"/>
    </source>
</evidence>
<evidence type="ECO:0000256" key="4">
    <source>
        <dbReference type="ARBA" id="ARBA00022801"/>
    </source>
</evidence>
<dbReference type="GO" id="GO:0046872">
    <property type="term" value="F:metal ion binding"/>
    <property type="evidence" value="ECO:0007669"/>
    <property type="project" value="UniProtKB-KW"/>
</dbReference>
<evidence type="ECO:0000259" key="8">
    <source>
        <dbReference type="Pfam" id="PF00884"/>
    </source>
</evidence>
<evidence type="ECO:0000256" key="7">
    <source>
        <dbReference type="SAM" id="MobiDB-lite"/>
    </source>
</evidence>
<dbReference type="InterPro" id="IPR047115">
    <property type="entry name" value="ARSB"/>
</dbReference>
<keyword evidence="3" id="KW-0479">Metal-binding</keyword>
<dbReference type="InterPro" id="IPR000917">
    <property type="entry name" value="Sulfatase_N"/>
</dbReference>
<dbReference type="SUPFAM" id="SSF53649">
    <property type="entry name" value="Alkaline phosphatase-like"/>
    <property type="match status" value="1"/>
</dbReference>
<comment type="caution">
    <text evidence="9">The sequence shown here is derived from an EMBL/GenBank/DDBJ whole genome shotgun (WGS) entry which is preliminary data.</text>
</comment>
<dbReference type="InterPro" id="IPR024607">
    <property type="entry name" value="Sulfatase_CS"/>
</dbReference>
<dbReference type="AlphaFoldDB" id="A0AAN9Y6F3"/>
<evidence type="ECO:0000256" key="5">
    <source>
        <dbReference type="ARBA" id="ARBA00022837"/>
    </source>
</evidence>
<dbReference type="PANTHER" id="PTHR10342">
    <property type="entry name" value="ARYLSULFATASE"/>
    <property type="match status" value="1"/>
</dbReference>
<sequence>MFQVNRRISGLQGDPSSPIEPVGLPIDEKILPQYLKDLGYQTHLVGKWHLGFCRKEFTPTKRGFDTHFGYYNGWVRYNDSVTTGGNFIGFDARRNLQPAAEEVSGKYLTEVYTDEAVNIIKNHDRRQPLFLDFSHVAVHAIKTYPHLQVADEEENDRKFSYISDKIRRLYAGVLDSLDQSVGKVIAALDENKLLENSIIIFMSDNGGPTIDPLYKFLNSASNWPLRGLKSSFFDGGVRGAAAIWSPLLKYRHVVSNELFHISDWLPTLIAAAGGKIDESLDLDGVDQWSYLTGQQPKSGRHEVLVNIDHERGLYGIISKKWKLIHCNATYNISFADHYYGIPARNDSEISYNMDVVLQSAASAVLTKYSSRVKNSGQLFDQIRQKANIEGSCKERINAGLAPPVEQCKDYLLFNLERDPCEFQNIKARAPSIVKYMKRRLDYFESQCIPIQTFPNDPNANPDRFGGYWTWWLDFSENPNGVAVISSGLTILVAMVLYKVR</sequence>
<keyword evidence="5" id="KW-0106">Calcium</keyword>
<organism evidence="9 10">
    <name type="scientific">Parthenolecanium corni</name>
    <dbReference type="NCBI Taxonomy" id="536013"/>
    <lineage>
        <taxon>Eukaryota</taxon>
        <taxon>Metazoa</taxon>
        <taxon>Ecdysozoa</taxon>
        <taxon>Arthropoda</taxon>
        <taxon>Hexapoda</taxon>
        <taxon>Insecta</taxon>
        <taxon>Pterygota</taxon>
        <taxon>Neoptera</taxon>
        <taxon>Paraneoptera</taxon>
        <taxon>Hemiptera</taxon>
        <taxon>Sternorrhyncha</taxon>
        <taxon>Coccoidea</taxon>
        <taxon>Coccidae</taxon>
        <taxon>Parthenolecanium</taxon>
    </lineage>
</organism>
<feature type="domain" description="Sulfatase N-terminal" evidence="8">
    <location>
        <begin position="19"/>
        <end position="273"/>
    </location>
</feature>
<proteinExistence type="inferred from homology"/>
<dbReference type="CDD" id="cd16029">
    <property type="entry name" value="4-S"/>
    <property type="match status" value="1"/>
</dbReference>
<name>A0AAN9Y6F3_9HEMI</name>
<dbReference type="Gene3D" id="3.40.720.10">
    <property type="entry name" value="Alkaline Phosphatase, subunit A"/>
    <property type="match status" value="1"/>
</dbReference>
<comment type="similarity">
    <text evidence="2">Belongs to the sulfatase family.</text>
</comment>
<keyword evidence="6" id="KW-0325">Glycoprotein</keyword>
<dbReference type="EMBL" id="JBBCAQ010000016">
    <property type="protein sequence ID" value="KAK7597995.1"/>
    <property type="molecule type" value="Genomic_DNA"/>
</dbReference>
<dbReference type="InterPro" id="IPR017850">
    <property type="entry name" value="Alkaline_phosphatase_core_sf"/>
</dbReference>
<feature type="region of interest" description="Disordered" evidence="7">
    <location>
        <begin position="1"/>
        <end position="20"/>
    </location>
</feature>
<gene>
    <name evidence="9" type="ORF">V9T40_014951</name>
</gene>
<comment type="cofactor">
    <cofactor evidence="1">
        <name>Ca(2+)</name>
        <dbReference type="ChEBI" id="CHEBI:29108"/>
    </cofactor>
</comment>
<evidence type="ECO:0000256" key="3">
    <source>
        <dbReference type="ARBA" id="ARBA00022723"/>
    </source>
</evidence>
<dbReference type="Pfam" id="PF00884">
    <property type="entry name" value="Sulfatase"/>
    <property type="match status" value="1"/>
</dbReference>
<accession>A0AAN9Y6F3</accession>